<evidence type="ECO:0000313" key="1">
    <source>
        <dbReference type="EMBL" id="QFU15320.1"/>
    </source>
</evidence>
<dbReference type="Proteomes" id="UP000325614">
    <property type="component" value="Chromosome"/>
</dbReference>
<proteinExistence type="predicted"/>
<evidence type="ECO:0000313" key="2">
    <source>
        <dbReference type="Proteomes" id="UP000325614"/>
    </source>
</evidence>
<dbReference type="EMBL" id="CP045423">
    <property type="protein sequence ID" value="QFU15320.1"/>
    <property type="molecule type" value="Genomic_DNA"/>
</dbReference>
<accession>A0A5P9JV47</accession>
<keyword evidence="2" id="KW-1185">Reference proteome</keyword>
<name>A0A5P9JV47_9HYPH</name>
<dbReference type="RefSeq" id="WP_152584966.1">
    <property type="nucleotide sequence ID" value="NZ_CP045423.1"/>
</dbReference>
<reference evidence="1 2" key="1">
    <citation type="submission" date="2019-10" db="EMBL/GenBank/DDBJ databases">
        <title>Isolation, Identification of Microvirga thermotolerans HR1, a novel thermophilic bacterium and Comparative Genomics of the genus Microvirga.</title>
        <authorList>
            <person name="Li J."/>
            <person name="Zhang W."/>
            <person name="Lin M."/>
            <person name="Wang J."/>
        </authorList>
    </citation>
    <scope>NUCLEOTIDE SEQUENCE [LARGE SCALE GENOMIC DNA]</scope>
    <source>
        <strain evidence="1 2">HR1</strain>
    </source>
</reference>
<dbReference type="AlphaFoldDB" id="A0A5P9JV47"/>
<protein>
    <submittedName>
        <fullName evidence="1">Uncharacterized protein</fullName>
    </submittedName>
</protein>
<gene>
    <name evidence="1" type="ORF">GDR74_03260</name>
</gene>
<dbReference type="KEGG" id="mico:GDR74_03260"/>
<sequence length="198" mass="21658">MARKLPHLETIRGALDRQRQAVAALHNDLSGIRERVSAIQSKLKALAEAPATKDEIRARAADIVKRLQEYVLDDIWPMLSSPGECWNPDRTVKVLSDYRAAKISALHFVAVLFPNQLAEHFATHGIAELTSNSAKPIPAAERAASIAALSGELRDYEIAEEILCREAEASGITIQRRADASQEVLLLSDAELEQSANG</sequence>
<organism evidence="1 2">
    <name type="scientific">Microvirga thermotolerans</name>
    <dbReference type="NCBI Taxonomy" id="2651334"/>
    <lineage>
        <taxon>Bacteria</taxon>
        <taxon>Pseudomonadati</taxon>
        <taxon>Pseudomonadota</taxon>
        <taxon>Alphaproteobacteria</taxon>
        <taxon>Hyphomicrobiales</taxon>
        <taxon>Methylobacteriaceae</taxon>
        <taxon>Microvirga</taxon>
    </lineage>
</organism>